<keyword evidence="1" id="KW-0479">Metal-binding</keyword>
<sequence length="923" mass="105093">MESRDVQRKRYLLCVHCDPATYFDDLEELKKHWQRLHRDKVILLCGQCKSEFRHQTSLVRHITTIHVNACQDLDSDDEEDNGESMETNSPESHNNSREQQNVSNNRSDTFSEHEEEGGRDEVNEEIDFQDEAAKFLLKLRSSGNLTNASVELIQNFTSNLISLLAAHFKRKTKNFLEENRVNEIVSEKFLSETFQIGNPFQGLETTDKQLDYFSEKYGLVKPEEMYLSSRIEHRLDRTSKMFLPKQVSQTFQSFSLIGTLTLIARNKYLRELILSEKESTDGISRGYKDGTDFKNNTFLQKYPFAFRIELNYDDLETANGMGSKDVIHKIGPFYIRIQNLPAEENSKLSSIFLLAMAYSEDLKDKGVFKKILTPLLEDLKKLQSDEGVEITLPEGGTFIIRACLVCFCADSLAAHALFGFMGCSAMKFCRLCLLSLTDLQESSNSIGPLRTSETHKQHVADVERDPTLRSAYGVNEESALASVLRVPEDSVMDAFHDFVGVAQMVLKLVLYEFILVKKLFTVFYFNANIVAFSYGSPEIKNKPSANITNERLYGEGHTLKQNGSQTFCLLRIFPFLIKGVAEDDRFLELVFLLQDIMRIVFSSQVRPRDVDQLEMIIAQHNSLFHELFVPPPGPPPLPPTGAASGAAPAPAPEGPSSDNEENEENVDDPNTDDNESEPDDNSGASQVAPASRRKRKKIVHKTKRLKKGINKLHHILHYPKQFREKGPLIRLWCARYEGRHRILRKHSAVQSNFKNIIKTMSRMFQLSTFDAFLQKKKPETIISSTDSVQEIVQNSIYSDILVSEGLLLDDQVKIVKSVSVKGEEYACGLFVVCPSQNEPFKFGLIADVIVEVKDASKVYLVVQECVNEGLSNRYNSYKIRNLFEAPPYLLKIENLIDYRPLPAWTPMERDGLGLYLHPRNIFC</sequence>
<feature type="compositionally biased region" description="Polar residues" evidence="2">
    <location>
        <begin position="84"/>
        <end position="108"/>
    </location>
</feature>
<feature type="region of interest" description="Disordered" evidence="2">
    <location>
        <begin position="627"/>
        <end position="703"/>
    </location>
</feature>
<dbReference type="Gene3D" id="3.30.160.60">
    <property type="entry name" value="Classic Zinc Finger"/>
    <property type="match status" value="1"/>
</dbReference>
<dbReference type="InterPro" id="IPR013087">
    <property type="entry name" value="Znf_C2H2_type"/>
</dbReference>
<proteinExistence type="predicted"/>
<dbReference type="AlphaFoldDB" id="A0A9C6XTT4"/>
<evidence type="ECO:0000256" key="2">
    <source>
        <dbReference type="SAM" id="MobiDB-lite"/>
    </source>
</evidence>
<feature type="compositionally biased region" description="Basic residues" evidence="2">
    <location>
        <begin position="691"/>
        <end position="703"/>
    </location>
</feature>
<keyword evidence="1" id="KW-0862">Zinc</keyword>
<dbReference type="Proteomes" id="UP000504606">
    <property type="component" value="Unplaced"/>
</dbReference>
<protein>
    <submittedName>
        <fullName evidence="5">Uncharacterized protein LOC127751167</fullName>
    </submittedName>
</protein>
<feature type="compositionally biased region" description="Acidic residues" evidence="2">
    <location>
        <begin position="113"/>
        <end position="124"/>
    </location>
</feature>
<feature type="compositionally biased region" description="Acidic residues" evidence="2">
    <location>
        <begin position="73"/>
        <end position="83"/>
    </location>
</feature>
<dbReference type="PROSITE" id="PS50157">
    <property type="entry name" value="ZINC_FINGER_C2H2_2"/>
    <property type="match status" value="1"/>
</dbReference>
<dbReference type="KEGG" id="foc:127751167"/>
<feature type="compositionally biased region" description="Pro residues" evidence="2">
    <location>
        <begin position="629"/>
        <end position="639"/>
    </location>
</feature>
<feature type="compositionally biased region" description="Acidic residues" evidence="2">
    <location>
        <begin position="658"/>
        <end position="680"/>
    </location>
</feature>
<dbReference type="SMART" id="SM00355">
    <property type="entry name" value="ZnF_C2H2"/>
    <property type="match status" value="2"/>
</dbReference>
<dbReference type="GeneID" id="127751167"/>
<dbReference type="GO" id="GO:0008270">
    <property type="term" value="F:zinc ion binding"/>
    <property type="evidence" value="ECO:0007669"/>
    <property type="project" value="UniProtKB-KW"/>
</dbReference>
<feature type="region of interest" description="Disordered" evidence="2">
    <location>
        <begin position="73"/>
        <end position="124"/>
    </location>
</feature>
<evidence type="ECO:0000313" key="4">
    <source>
        <dbReference type="Proteomes" id="UP000504606"/>
    </source>
</evidence>
<reference evidence="5" key="1">
    <citation type="submission" date="2025-08" db="UniProtKB">
        <authorList>
            <consortium name="RefSeq"/>
        </authorList>
    </citation>
    <scope>IDENTIFICATION</scope>
    <source>
        <tissue evidence="5">Whole organism</tissue>
    </source>
</reference>
<feature type="domain" description="C2H2-type" evidence="3">
    <location>
        <begin position="43"/>
        <end position="71"/>
    </location>
</feature>
<keyword evidence="4" id="KW-1185">Reference proteome</keyword>
<dbReference type="PROSITE" id="PS00028">
    <property type="entry name" value="ZINC_FINGER_C2H2_1"/>
    <property type="match status" value="1"/>
</dbReference>
<gene>
    <name evidence="5" type="primary">LOC127751167</name>
</gene>
<dbReference type="RefSeq" id="XP_052130241.1">
    <property type="nucleotide sequence ID" value="XM_052274281.1"/>
</dbReference>
<name>A0A9C6XTT4_FRAOC</name>
<evidence type="ECO:0000256" key="1">
    <source>
        <dbReference type="PROSITE-ProRule" id="PRU00042"/>
    </source>
</evidence>
<keyword evidence="1" id="KW-0863">Zinc-finger</keyword>
<evidence type="ECO:0000259" key="3">
    <source>
        <dbReference type="PROSITE" id="PS50157"/>
    </source>
</evidence>
<accession>A0A9C6XTT4</accession>
<dbReference type="OrthoDB" id="8192917at2759"/>
<evidence type="ECO:0000313" key="5">
    <source>
        <dbReference type="RefSeq" id="XP_052130241.1"/>
    </source>
</evidence>
<organism evidence="4 5">
    <name type="scientific">Frankliniella occidentalis</name>
    <name type="common">Western flower thrips</name>
    <name type="synonym">Euthrips occidentalis</name>
    <dbReference type="NCBI Taxonomy" id="133901"/>
    <lineage>
        <taxon>Eukaryota</taxon>
        <taxon>Metazoa</taxon>
        <taxon>Ecdysozoa</taxon>
        <taxon>Arthropoda</taxon>
        <taxon>Hexapoda</taxon>
        <taxon>Insecta</taxon>
        <taxon>Pterygota</taxon>
        <taxon>Neoptera</taxon>
        <taxon>Paraneoptera</taxon>
        <taxon>Thysanoptera</taxon>
        <taxon>Terebrantia</taxon>
        <taxon>Thripoidea</taxon>
        <taxon>Thripidae</taxon>
        <taxon>Frankliniella</taxon>
    </lineage>
</organism>